<dbReference type="AlphaFoldDB" id="A0A914DZM1"/>
<feature type="compositionally biased region" description="Acidic residues" evidence="1">
    <location>
        <begin position="127"/>
        <end position="139"/>
    </location>
</feature>
<feature type="compositionally biased region" description="Basic and acidic residues" evidence="1">
    <location>
        <begin position="159"/>
        <end position="170"/>
    </location>
</feature>
<feature type="region of interest" description="Disordered" evidence="1">
    <location>
        <begin position="1"/>
        <end position="111"/>
    </location>
</feature>
<reference evidence="3" key="1">
    <citation type="submission" date="2022-11" db="UniProtKB">
        <authorList>
            <consortium name="WormBaseParasite"/>
        </authorList>
    </citation>
    <scope>IDENTIFICATION</scope>
</reference>
<feature type="compositionally biased region" description="Polar residues" evidence="1">
    <location>
        <begin position="85"/>
        <end position="97"/>
    </location>
</feature>
<evidence type="ECO:0000313" key="3">
    <source>
        <dbReference type="WBParaSite" id="ACRNAN_scaffold4670.g18710.t1"/>
    </source>
</evidence>
<dbReference type="WBParaSite" id="ACRNAN_scaffold4670.g18710.t1">
    <property type="protein sequence ID" value="ACRNAN_scaffold4670.g18710.t1"/>
    <property type="gene ID" value="ACRNAN_scaffold4670.g18710"/>
</dbReference>
<name>A0A914DZM1_9BILA</name>
<sequence length="179" mass="19669">MVGDFVQMNKNPEFRSKTELSTIPGTSAAKQLRSGGRRQSLNITVGTAGPPPPETVRGRRQRTRSECPVPDLSQLEQLSAKVPSEYSNDAKNENNTLAVAPRRHSAPMGISASQRIKLERIFSHIEETDEEDYDSDENEFCQSVSRIQISDSPGNGAPKIKDASNVDARRQSVVTQKCG</sequence>
<feature type="compositionally biased region" description="Polar residues" evidence="1">
    <location>
        <begin position="140"/>
        <end position="153"/>
    </location>
</feature>
<keyword evidence="2" id="KW-1185">Reference proteome</keyword>
<feature type="compositionally biased region" description="Polar residues" evidence="1">
    <location>
        <begin position="19"/>
        <end position="29"/>
    </location>
</feature>
<organism evidence="2 3">
    <name type="scientific">Acrobeloides nanus</name>
    <dbReference type="NCBI Taxonomy" id="290746"/>
    <lineage>
        <taxon>Eukaryota</taxon>
        <taxon>Metazoa</taxon>
        <taxon>Ecdysozoa</taxon>
        <taxon>Nematoda</taxon>
        <taxon>Chromadorea</taxon>
        <taxon>Rhabditida</taxon>
        <taxon>Tylenchina</taxon>
        <taxon>Cephalobomorpha</taxon>
        <taxon>Cephaloboidea</taxon>
        <taxon>Cephalobidae</taxon>
        <taxon>Acrobeloides</taxon>
    </lineage>
</organism>
<feature type="region of interest" description="Disordered" evidence="1">
    <location>
        <begin position="127"/>
        <end position="179"/>
    </location>
</feature>
<accession>A0A914DZM1</accession>
<protein>
    <submittedName>
        <fullName evidence="3">Uncharacterized protein</fullName>
    </submittedName>
</protein>
<proteinExistence type="predicted"/>
<evidence type="ECO:0000256" key="1">
    <source>
        <dbReference type="SAM" id="MobiDB-lite"/>
    </source>
</evidence>
<evidence type="ECO:0000313" key="2">
    <source>
        <dbReference type="Proteomes" id="UP000887540"/>
    </source>
</evidence>
<dbReference type="Proteomes" id="UP000887540">
    <property type="component" value="Unplaced"/>
</dbReference>